<feature type="domain" description="Metallo-beta-lactamase" evidence="1">
    <location>
        <begin position="61"/>
        <end position="277"/>
    </location>
</feature>
<dbReference type="PANTHER" id="PTHR42663">
    <property type="entry name" value="HYDROLASE C777.06C-RELATED-RELATED"/>
    <property type="match status" value="1"/>
</dbReference>
<gene>
    <name evidence="2" type="ORF">FFLO_06296</name>
</gene>
<proteinExistence type="predicted"/>
<dbReference type="InterPro" id="IPR001279">
    <property type="entry name" value="Metallo-B-lactamas"/>
</dbReference>
<reference evidence="2" key="1">
    <citation type="submission" date="2020-04" db="EMBL/GenBank/DDBJ databases">
        <title>Analysis of mating type loci in Filobasidium floriforme.</title>
        <authorList>
            <person name="Nowrousian M."/>
        </authorList>
    </citation>
    <scope>NUCLEOTIDE SEQUENCE</scope>
    <source>
        <strain evidence="2">CBS 6242</strain>
    </source>
</reference>
<dbReference type="Gene3D" id="3.60.15.10">
    <property type="entry name" value="Ribonuclease Z/Hydroxyacylglutathione hydrolase-like"/>
    <property type="match status" value="1"/>
</dbReference>
<organism evidence="2 3">
    <name type="scientific">Filobasidium floriforme</name>
    <dbReference type="NCBI Taxonomy" id="5210"/>
    <lineage>
        <taxon>Eukaryota</taxon>
        <taxon>Fungi</taxon>
        <taxon>Dikarya</taxon>
        <taxon>Basidiomycota</taxon>
        <taxon>Agaricomycotina</taxon>
        <taxon>Tremellomycetes</taxon>
        <taxon>Filobasidiales</taxon>
        <taxon>Filobasidiaceae</taxon>
        <taxon>Filobasidium</taxon>
    </lineage>
</organism>
<dbReference type="Pfam" id="PF12706">
    <property type="entry name" value="Lactamase_B_2"/>
    <property type="match status" value="1"/>
</dbReference>
<dbReference type="PANTHER" id="PTHR42663:SF6">
    <property type="entry name" value="HYDROLASE C777.06C-RELATED"/>
    <property type="match status" value="1"/>
</dbReference>
<sequence>MSDPTYDVIITGCGPSGGTPSVRCLTRPKESTFQPPCNCCMATADPQDKLGHGGLRNYRSNTSGVVVKTWPDGRKSTIVIDCGKTWHERIALVFPENGLRKIDAVLLTHEHADAILGVGDLRHFTLYGEIQESVPIWLDRATYDIFATRFPYLMGDGNTRSAGQQSSLTFHVFEYGETLEIAGMKIRPLPVFHGSASKTIISDDPDMPPTVVTEKMVAAAFEFDDDQLLWMSDVNEITDPTWEMLKYPQQQQVQPKWKSEPGAVAKRQIERKIKVTDEGEYDSGLDDDTDDVQVTTQIVKSPARDSDDVPSISPLGVSSTADHYKLVIMDGTNLEGTRTHFGIPEWMSTGLRLQADKMVLVQIEHRMSYGELFALGLEIQGRRSKGQHEEFIQKAKALCSKEPGLWEKCMAERFWVRPGYDGQRFRIEPGCLPIETLPQAYLS</sequence>
<dbReference type="InterPro" id="IPR036866">
    <property type="entry name" value="RibonucZ/Hydroxyglut_hydro"/>
</dbReference>
<evidence type="ECO:0000313" key="3">
    <source>
        <dbReference type="Proteomes" id="UP000812966"/>
    </source>
</evidence>
<evidence type="ECO:0000259" key="1">
    <source>
        <dbReference type="SMART" id="SM00849"/>
    </source>
</evidence>
<dbReference type="OrthoDB" id="341300at2759"/>
<dbReference type="EMBL" id="JABELV010000195">
    <property type="protein sequence ID" value="KAG7528264.1"/>
    <property type="molecule type" value="Genomic_DNA"/>
</dbReference>
<comment type="caution">
    <text evidence="2">The sequence shown here is derived from an EMBL/GenBank/DDBJ whole genome shotgun (WGS) entry which is preliminary data.</text>
</comment>
<evidence type="ECO:0000313" key="2">
    <source>
        <dbReference type="EMBL" id="KAG7528264.1"/>
    </source>
</evidence>
<dbReference type="CDD" id="cd16279">
    <property type="entry name" value="metallo-hydrolase-like_MBL-fold"/>
    <property type="match status" value="1"/>
</dbReference>
<dbReference type="SMART" id="SM00849">
    <property type="entry name" value="Lactamase_B"/>
    <property type="match status" value="1"/>
</dbReference>
<name>A0A8K0NMB1_9TREE</name>
<dbReference type="AlphaFoldDB" id="A0A8K0NMB1"/>
<accession>A0A8K0NMB1</accession>
<protein>
    <recommendedName>
        <fullName evidence="1">Metallo-beta-lactamase domain-containing protein</fullName>
    </recommendedName>
</protein>
<keyword evidence="3" id="KW-1185">Reference proteome</keyword>
<dbReference type="SUPFAM" id="SSF56281">
    <property type="entry name" value="Metallo-hydrolase/oxidoreductase"/>
    <property type="match status" value="1"/>
</dbReference>
<dbReference type="Proteomes" id="UP000812966">
    <property type="component" value="Unassembled WGS sequence"/>
</dbReference>